<dbReference type="PANTHER" id="PTHR43359">
    <property type="entry name" value="FORMATE HYDROGENLYASE SUBUNIT 4"/>
    <property type="match status" value="1"/>
</dbReference>
<comment type="subcellular location">
    <subcellularLocation>
        <location evidence="1">Membrane</location>
        <topology evidence="1">Multi-pass membrane protein</topology>
    </subcellularLocation>
</comment>
<evidence type="ECO:0000256" key="5">
    <source>
        <dbReference type="SAM" id="Phobius"/>
    </source>
</evidence>
<evidence type="ECO:0000256" key="3">
    <source>
        <dbReference type="ARBA" id="ARBA00022989"/>
    </source>
</evidence>
<dbReference type="EMBL" id="JACQXR010000032">
    <property type="protein sequence ID" value="MBI4726102.1"/>
    <property type="molecule type" value="Genomic_DNA"/>
</dbReference>
<gene>
    <name evidence="6" type="ORF">HY768_02565</name>
</gene>
<dbReference type="PROSITE" id="PS00668">
    <property type="entry name" value="COMPLEX1_ND1_2"/>
    <property type="match status" value="1"/>
</dbReference>
<keyword evidence="2 5" id="KW-0812">Transmembrane</keyword>
<dbReference type="PANTHER" id="PTHR43359:SF1">
    <property type="entry name" value="FORMATE HYDROGENLYASE SUBUNIT 4-RELATED"/>
    <property type="match status" value="1"/>
</dbReference>
<feature type="transmembrane region" description="Helical" evidence="5">
    <location>
        <begin position="219"/>
        <end position="239"/>
    </location>
</feature>
<feature type="transmembrane region" description="Helical" evidence="5">
    <location>
        <begin position="278"/>
        <end position="298"/>
    </location>
</feature>
<dbReference type="Proteomes" id="UP000736328">
    <property type="component" value="Unassembled WGS sequence"/>
</dbReference>
<feature type="transmembrane region" description="Helical" evidence="5">
    <location>
        <begin position="63"/>
        <end position="84"/>
    </location>
</feature>
<evidence type="ECO:0000313" key="6">
    <source>
        <dbReference type="EMBL" id="MBI4726102.1"/>
    </source>
</evidence>
<dbReference type="InterPro" id="IPR018086">
    <property type="entry name" value="NADH_UbQ_OxRdtase_su1_CS"/>
</dbReference>
<accession>A0A933IA36</accession>
<protein>
    <submittedName>
        <fullName evidence="6">NADH-quinone oxidoreductase subunit H</fullName>
    </submittedName>
</protein>
<feature type="transmembrane region" description="Helical" evidence="5">
    <location>
        <begin position="130"/>
        <end position="149"/>
    </location>
</feature>
<evidence type="ECO:0000256" key="1">
    <source>
        <dbReference type="ARBA" id="ARBA00004141"/>
    </source>
</evidence>
<name>A0A933IA36_UNCT6</name>
<evidence type="ECO:0000256" key="2">
    <source>
        <dbReference type="ARBA" id="ARBA00022692"/>
    </source>
</evidence>
<sequence>MMTSFLKIAGMVALLLFVSPLLEGILRKFKALVHSRIGPPLLQPYWDILKLLGKDDVRSPHSFLGPLPAFLGLAAILAAGLLVPLGAASPLASGDLFLFLYLISFASVCVMLAGMDSGSPYGFLGAAREMMTSFVVEPVLFIALITVAIKTRNFRFSDMAAYQQISGNSLSTIISGAALFLGIQAQLSKLPFDIPEAEGELMGGTFVEMSGPTFAMYRWGFIAKQVIFSMILAQLFFPWPLGLAGLWAVVAQIVKVVLIVVLVGLIDVVNPRLRIDQAIVYYFGVILMAIVGLVFALVGA</sequence>
<dbReference type="AlphaFoldDB" id="A0A933IA36"/>
<comment type="caution">
    <text evidence="6">The sequence shown here is derived from an EMBL/GenBank/DDBJ whole genome shotgun (WGS) entry which is preliminary data.</text>
</comment>
<dbReference type="InterPro" id="IPR052561">
    <property type="entry name" value="ComplexI_Subunit1"/>
</dbReference>
<organism evidence="6 7">
    <name type="scientific">candidate division TA06 bacterium</name>
    <dbReference type="NCBI Taxonomy" id="2250710"/>
    <lineage>
        <taxon>Bacteria</taxon>
        <taxon>Bacteria division TA06</taxon>
    </lineage>
</organism>
<dbReference type="GO" id="GO:0005886">
    <property type="term" value="C:plasma membrane"/>
    <property type="evidence" value="ECO:0007669"/>
    <property type="project" value="TreeGrafter"/>
</dbReference>
<evidence type="ECO:0000313" key="7">
    <source>
        <dbReference type="Proteomes" id="UP000736328"/>
    </source>
</evidence>
<reference evidence="6" key="1">
    <citation type="submission" date="2020-07" db="EMBL/GenBank/DDBJ databases">
        <title>Huge and variable diversity of episymbiotic CPR bacteria and DPANN archaea in groundwater ecosystems.</title>
        <authorList>
            <person name="He C.Y."/>
            <person name="Keren R."/>
            <person name="Whittaker M."/>
            <person name="Farag I.F."/>
            <person name="Doudna J."/>
            <person name="Cate J.H.D."/>
            <person name="Banfield J.F."/>
        </authorList>
    </citation>
    <scope>NUCLEOTIDE SEQUENCE</scope>
    <source>
        <strain evidence="6">NC_groundwater_1520_Pr4_B-0.1um_53_5</strain>
    </source>
</reference>
<evidence type="ECO:0000256" key="4">
    <source>
        <dbReference type="ARBA" id="ARBA00023136"/>
    </source>
</evidence>
<dbReference type="Pfam" id="PF00146">
    <property type="entry name" value="NADHdh"/>
    <property type="match status" value="1"/>
</dbReference>
<keyword evidence="3 5" id="KW-1133">Transmembrane helix</keyword>
<keyword evidence="4 5" id="KW-0472">Membrane</keyword>
<feature type="transmembrane region" description="Helical" evidence="5">
    <location>
        <begin position="96"/>
        <end position="115"/>
    </location>
</feature>
<feature type="transmembrane region" description="Helical" evidence="5">
    <location>
        <begin position="245"/>
        <end position="266"/>
    </location>
</feature>
<dbReference type="InterPro" id="IPR001694">
    <property type="entry name" value="NADH_UbQ_OxRdtase_su1/FPO"/>
</dbReference>
<proteinExistence type="predicted"/>